<comment type="caution">
    <text evidence="1">The sequence shown here is derived from an EMBL/GenBank/DDBJ whole genome shotgun (WGS) entry which is preliminary data.</text>
</comment>
<gene>
    <name evidence="1" type="ORF">BCF74_10993</name>
</gene>
<protein>
    <submittedName>
        <fullName evidence="1">Transcriptional regulator, AbiEi antitoxin, Type IV TA system</fullName>
    </submittedName>
</protein>
<dbReference type="Proteomes" id="UP000237822">
    <property type="component" value="Unassembled WGS sequence"/>
</dbReference>
<evidence type="ECO:0000313" key="1">
    <source>
        <dbReference type="EMBL" id="PRY59503.1"/>
    </source>
</evidence>
<sequence>MAAPPVTICAGRQELWISQLAISQKLSRSGMTSDAPSPFDPSRLRLASDLRRRGDDPVAKDDKGRRLWTRVRHGVVIASATWVTLSPEQRHAALVHATALRMLGSSTTVFSHTSAAAVWGLPRVTAWPTHVEVTSTARRVRSSGRIRRHALPLTGVDEQAGLPVTSLSRTLIDLGRTGDLADAVAATDFALHHAMCTRTDLINELASLDPGVPGRARAQLSVDLAHPGGTSVGESLSRVQMFRSNIPKPQLQVRVEDEDGLAGICDFGWEEQGVVGEFDGRKKYRVGDGVAKEEVEQVLWREKQREDRIRARGRRVARWVWSDALRPTQMLAILSRQGVRQVARSDWFDDEVAARHPRRPDAA</sequence>
<name>A0A2T0UNK0_9MICO</name>
<accession>A0A2T0UNK0</accession>
<keyword evidence="2" id="KW-1185">Reference proteome</keyword>
<reference evidence="1 2" key="1">
    <citation type="submission" date="2018-03" db="EMBL/GenBank/DDBJ databases">
        <title>Genomic Encyclopedia of Archaeal and Bacterial Type Strains, Phase II (KMG-II): from individual species to whole genera.</title>
        <authorList>
            <person name="Goeker M."/>
        </authorList>
    </citation>
    <scope>NUCLEOTIDE SEQUENCE [LARGE SCALE GENOMIC DNA]</scope>
    <source>
        <strain evidence="1 2">ATCC BAA-1496</strain>
    </source>
</reference>
<evidence type="ECO:0000313" key="2">
    <source>
        <dbReference type="Proteomes" id="UP000237822"/>
    </source>
</evidence>
<dbReference type="EMBL" id="PVTI01000009">
    <property type="protein sequence ID" value="PRY59503.1"/>
    <property type="molecule type" value="Genomic_DNA"/>
</dbReference>
<proteinExistence type="predicted"/>
<dbReference type="AlphaFoldDB" id="A0A2T0UNK0"/>
<organism evidence="1 2">
    <name type="scientific">Knoellia remsis</name>
    <dbReference type="NCBI Taxonomy" id="407159"/>
    <lineage>
        <taxon>Bacteria</taxon>
        <taxon>Bacillati</taxon>
        <taxon>Actinomycetota</taxon>
        <taxon>Actinomycetes</taxon>
        <taxon>Micrococcales</taxon>
        <taxon>Intrasporangiaceae</taxon>
        <taxon>Knoellia</taxon>
    </lineage>
</organism>